<dbReference type="EMBL" id="SOZH01000012">
    <property type="protein sequence ID" value="TFF04377.1"/>
    <property type="molecule type" value="Genomic_DNA"/>
</dbReference>
<organism evidence="2 3">
    <name type="scientific">Cellulosimicrobium funkei</name>
    <dbReference type="NCBI Taxonomy" id="264251"/>
    <lineage>
        <taxon>Bacteria</taxon>
        <taxon>Bacillati</taxon>
        <taxon>Actinomycetota</taxon>
        <taxon>Actinomycetes</taxon>
        <taxon>Micrococcales</taxon>
        <taxon>Promicromonosporaceae</taxon>
        <taxon>Cellulosimicrobium</taxon>
    </lineage>
</organism>
<gene>
    <name evidence="2" type="ORF">E1O70_18195</name>
</gene>
<dbReference type="RefSeq" id="WP_061268911.1">
    <property type="nucleotide sequence ID" value="NZ_SOZH01000012.1"/>
</dbReference>
<keyword evidence="3" id="KW-1185">Reference proteome</keyword>
<protein>
    <submittedName>
        <fullName evidence="2">Uncharacterized protein</fullName>
    </submittedName>
</protein>
<sequence length="236" mass="25283">MNAQRKGLPPKDLGGVFGTGRTSGLVGSLSPVTPSVGADALAEELAAEQVQEEEQTRTPEPASRSEADPAAAADDSGAKKATTSRPRRTRSAKKGADASAPEREPKHNYPVYVPSVLRAEFNERRAELGTENTLLYFDAIDALIDHDAADPYARLRGLVGESLVGPAPKSLFDRAPARKRAPQENLGAPTQLVLRVTQHNQTVLDSLVTETGAKDRSHLATVVLSAYLKQQGEKKR</sequence>
<reference evidence="2 3" key="1">
    <citation type="submission" date="2019-03" db="EMBL/GenBank/DDBJ databases">
        <title>Cellulosimicrobium funkei JCM14302 Assembly.</title>
        <authorList>
            <person name="Dou T."/>
        </authorList>
    </citation>
    <scope>NUCLEOTIDE SEQUENCE [LARGE SCALE GENOMIC DNA]</scope>
    <source>
        <strain evidence="2 3">JCM 14302</strain>
    </source>
</reference>
<comment type="caution">
    <text evidence="2">The sequence shown here is derived from an EMBL/GenBank/DDBJ whole genome shotgun (WGS) entry which is preliminary data.</text>
</comment>
<dbReference type="AlphaFoldDB" id="A0A4Y8QXK2"/>
<feature type="compositionally biased region" description="Acidic residues" evidence="1">
    <location>
        <begin position="41"/>
        <end position="53"/>
    </location>
</feature>
<dbReference type="GeneID" id="95686417"/>
<evidence type="ECO:0000256" key="1">
    <source>
        <dbReference type="SAM" id="MobiDB-lite"/>
    </source>
</evidence>
<feature type="region of interest" description="Disordered" evidence="1">
    <location>
        <begin position="1"/>
        <end position="108"/>
    </location>
</feature>
<proteinExistence type="predicted"/>
<accession>A0A4Y8QXK2</accession>
<feature type="compositionally biased region" description="Basic and acidic residues" evidence="1">
    <location>
        <begin position="94"/>
        <end position="107"/>
    </location>
</feature>
<dbReference type="Proteomes" id="UP000298003">
    <property type="component" value="Unassembled WGS sequence"/>
</dbReference>
<evidence type="ECO:0000313" key="3">
    <source>
        <dbReference type="Proteomes" id="UP000298003"/>
    </source>
</evidence>
<name>A0A4Y8QXK2_9MICO</name>
<evidence type="ECO:0000313" key="2">
    <source>
        <dbReference type="EMBL" id="TFF04377.1"/>
    </source>
</evidence>
<feature type="compositionally biased region" description="Low complexity" evidence="1">
    <location>
        <begin position="59"/>
        <end position="84"/>
    </location>
</feature>